<evidence type="ECO:0000313" key="2">
    <source>
        <dbReference type="EMBL" id="KAJ1112415.1"/>
    </source>
</evidence>
<sequence length="93" mass="10325">MVLTGTQRQRTGRSTPWRIPRRADARADTTDAEGNRSVGAWTRSGQEGTNPQMPENRPGLGSESPHPLLEAIDRMGVEQEARILWSPDGQMQD</sequence>
<feature type="compositionally biased region" description="Polar residues" evidence="1">
    <location>
        <begin position="43"/>
        <end position="53"/>
    </location>
</feature>
<name>A0AAV7NHX3_PLEWA</name>
<evidence type="ECO:0000256" key="1">
    <source>
        <dbReference type="SAM" id="MobiDB-lite"/>
    </source>
</evidence>
<organism evidence="2 3">
    <name type="scientific">Pleurodeles waltl</name>
    <name type="common">Iberian ribbed newt</name>
    <dbReference type="NCBI Taxonomy" id="8319"/>
    <lineage>
        <taxon>Eukaryota</taxon>
        <taxon>Metazoa</taxon>
        <taxon>Chordata</taxon>
        <taxon>Craniata</taxon>
        <taxon>Vertebrata</taxon>
        <taxon>Euteleostomi</taxon>
        <taxon>Amphibia</taxon>
        <taxon>Batrachia</taxon>
        <taxon>Caudata</taxon>
        <taxon>Salamandroidea</taxon>
        <taxon>Salamandridae</taxon>
        <taxon>Pleurodelinae</taxon>
        <taxon>Pleurodeles</taxon>
    </lineage>
</organism>
<evidence type="ECO:0000313" key="3">
    <source>
        <dbReference type="Proteomes" id="UP001066276"/>
    </source>
</evidence>
<protein>
    <submittedName>
        <fullName evidence="2">Uncharacterized protein</fullName>
    </submittedName>
</protein>
<reference evidence="2" key="1">
    <citation type="journal article" date="2022" name="bioRxiv">
        <title>Sequencing and chromosome-scale assembly of the giantPleurodeles waltlgenome.</title>
        <authorList>
            <person name="Brown T."/>
            <person name="Elewa A."/>
            <person name="Iarovenko S."/>
            <person name="Subramanian E."/>
            <person name="Araus A.J."/>
            <person name="Petzold A."/>
            <person name="Susuki M."/>
            <person name="Suzuki K.-i.T."/>
            <person name="Hayashi T."/>
            <person name="Toyoda A."/>
            <person name="Oliveira C."/>
            <person name="Osipova E."/>
            <person name="Leigh N.D."/>
            <person name="Simon A."/>
            <person name="Yun M.H."/>
        </authorList>
    </citation>
    <scope>NUCLEOTIDE SEQUENCE</scope>
    <source>
        <strain evidence="2">20211129_DDA</strain>
        <tissue evidence="2">Liver</tissue>
    </source>
</reference>
<comment type="caution">
    <text evidence="2">The sequence shown here is derived from an EMBL/GenBank/DDBJ whole genome shotgun (WGS) entry which is preliminary data.</text>
</comment>
<feature type="compositionally biased region" description="Low complexity" evidence="1">
    <location>
        <begin position="1"/>
        <end position="13"/>
    </location>
</feature>
<gene>
    <name evidence="2" type="ORF">NDU88_000679</name>
</gene>
<keyword evidence="3" id="KW-1185">Reference proteome</keyword>
<dbReference type="EMBL" id="JANPWB010000012">
    <property type="protein sequence ID" value="KAJ1112415.1"/>
    <property type="molecule type" value="Genomic_DNA"/>
</dbReference>
<dbReference type="AlphaFoldDB" id="A0AAV7NHX3"/>
<feature type="region of interest" description="Disordered" evidence="1">
    <location>
        <begin position="1"/>
        <end position="67"/>
    </location>
</feature>
<proteinExistence type="predicted"/>
<dbReference type="Proteomes" id="UP001066276">
    <property type="component" value="Chromosome 8"/>
</dbReference>
<accession>A0AAV7NHX3</accession>